<keyword evidence="2" id="KW-1185">Reference proteome</keyword>
<proteinExistence type="predicted"/>
<organism evidence="1 2">
    <name type="scientific">Lentilactobacillus hilgardii (strain ATCC 8290 / DSM 20176 / CCUG 30140 / JCM 1155 / KCTC 3500 / NBRC 15886 / NCIMB 8040 / NRRL B-1843 / 9)</name>
    <dbReference type="NCBI Taxonomy" id="1423757"/>
    <lineage>
        <taxon>Bacteria</taxon>
        <taxon>Bacillati</taxon>
        <taxon>Bacillota</taxon>
        <taxon>Bacilli</taxon>
        <taxon>Lactobacillales</taxon>
        <taxon>Lactobacillaceae</taxon>
        <taxon>Lentilactobacillus</taxon>
    </lineage>
</organism>
<dbReference type="EMBL" id="ACGP01000119">
    <property type="protein sequence ID" value="EEI24680.1"/>
    <property type="molecule type" value="Genomic_DNA"/>
</dbReference>
<protein>
    <submittedName>
        <fullName evidence="1">Uncharacterized protein</fullName>
    </submittedName>
</protein>
<name>C0XIX1_LENH9</name>
<dbReference type="HOGENOM" id="CLU_3235090_0_0_9"/>
<accession>C0XIX1</accession>
<evidence type="ECO:0000313" key="1">
    <source>
        <dbReference type="EMBL" id="EEI24680.1"/>
    </source>
</evidence>
<dbReference type="AlphaFoldDB" id="C0XIX1"/>
<dbReference type="Proteomes" id="UP000003752">
    <property type="component" value="Unassembled WGS sequence"/>
</dbReference>
<comment type="caution">
    <text evidence="1">The sequence shown here is derived from an EMBL/GenBank/DDBJ whole genome shotgun (WGS) entry which is preliminary data.</text>
</comment>
<evidence type="ECO:0000313" key="2">
    <source>
        <dbReference type="Proteomes" id="UP000003752"/>
    </source>
</evidence>
<sequence>MDQGPSVNEKMAEKLIEDELGADYQGCKLKIRGNHDTIPDIKKCLKVLMTTSI</sequence>
<gene>
    <name evidence="1" type="ORF">HMPREF0519_1182</name>
</gene>
<reference evidence="1 2" key="1">
    <citation type="submission" date="2009-01" db="EMBL/GenBank/DDBJ databases">
        <authorList>
            <person name="Qin X."/>
            <person name="Bachman B."/>
            <person name="Battles P."/>
            <person name="Bell A."/>
            <person name="Bess C."/>
            <person name="Bickham C."/>
            <person name="Chaboub L."/>
            <person name="Chen D."/>
            <person name="Coyle M."/>
            <person name="Deiros D.R."/>
            <person name="Dinh H."/>
            <person name="Forbes L."/>
            <person name="Fowler G."/>
            <person name="Francisco L."/>
            <person name="Fu Q."/>
            <person name="Gubbala S."/>
            <person name="Hale W."/>
            <person name="Han Y."/>
            <person name="Hemphill L."/>
            <person name="Highlander S.K."/>
            <person name="Hirani K."/>
            <person name="Hogues M."/>
            <person name="Jackson L."/>
            <person name="Jakkamsetti A."/>
            <person name="Javaid M."/>
            <person name="Jiang H."/>
            <person name="Korchina V."/>
            <person name="Kovar C."/>
            <person name="Lara F."/>
            <person name="Lee S."/>
            <person name="Mata R."/>
            <person name="Mathew T."/>
            <person name="Moen C."/>
            <person name="Morales K."/>
            <person name="Munidasa M."/>
            <person name="Nazareth L."/>
            <person name="Ngo R."/>
            <person name="Nguyen L."/>
            <person name="Okwuonu G."/>
            <person name="Ongeri F."/>
            <person name="Patil S."/>
            <person name="Petrosino J."/>
            <person name="Pham C."/>
            <person name="Pham P."/>
            <person name="Pu L.-L."/>
            <person name="Puazo M."/>
            <person name="Raj R."/>
            <person name="Reid J."/>
            <person name="Rouhana J."/>
            <person name="Saada N."/>
            <person name="Shang Y."/>
            <person name="Simmons D."/>
            <person name="Thornton R."/>
            <person name="Warren J."/>
            <person name="Weissenberger G."/>
            <person name="Zhang J."/>
            <person name="Zhang L."/>
            <person name="Zhou C."/>
            <person name="Zhu D."/>
            <person name="Muzny D."/>
            <person name="Worley K."/>
            <person name="Gibbs R."/>
        </authorList>
    </citation>
    <scope>NUCLEOTIDE SEQUENCE [LARGE SCALE GENOMIC DNA]</scope>
    <source>
        <strain evidence="2">ATCC 8290 / DSM 20176 / CCUG 30140 / JCM 1155 / KCTC 3500 / NBRC 15886 / NCIMB 8040 / NRRL B-1843 / 9</strain>
    </source>
</reference>